<dbReference type="GO" id="GO:0015379">
    <property type="term" value="F:potassium:chloride symporter activity"/>
    <property type="evidence" value="ECO:0007669"/>
    <property type="project" value="TreeGrafter"/>
</dbReference>
<feature type="transmembrane region" description="Helical" evidence="8">
    <location>
        <begin position="393"/>
        <end position="415"/>
    </location>
</feature>
<feature type="transmembrane region" description="Helical" evidence="8">
    <location>
        <begin position="282"/>
        <end position="301"/>
    </location>
</feature>
<dbReference type="InterPro" id="IPR004841">
    <property type="entry name" value="AA-permease/SLC12A_dom"/>
</dbReference>
<dbReference type="InParanoid" id="A0A316VL31"/>
<evidence type="ECO:0000256" key="8">
    <source>
        <dbReference type="SAM" id="Phobius"/>
    </source>
</evidence>
<evidence type="ECO:0000256" key="4">
    <source>
        <dbReference type="ARBA" id="ARBA00022692"/>
    </source>
</evidence>
<feature type="compositionally biased region" description="Low complexity" evidence="7">
    <location>
        <begin position="938"/>
        <end position="947"/>
    </location>
</feature>
<dbReference type="GO" id="GO:0006884">
    <property type="term" value="P:cell volume homeostasis"/>
    <property type="evidence" value="ECO:0007669"/>
    <property type="project" value="TreeGrafter"/>
</dbReference>
<sequence length="1184" mass="129318">MHVLSLDAQAHLRNNGVIESRSVPRKLGTWDGVFMPVSLNILGIILFLRFGFILGQVGLIGALLLLTISYAIDALTAMSVSAISTNGQVRGGGAYYLISRSLGPEFGGAIGLVFFLGQALNAAMNVLGFVESLTDAFGESRDGFLPEGPWWNFSYGSVCLLLSTLVCLVGSAFFKRATLALAVVLGLAILSIPVSSFVVKPFIDLERGAYYTGWSLKTFENNLLPHFTSGAAGSSTGPLKENWQTVFGVLFPAVTGLLAGVSMSGDLRKPSKSIPKGTNWSLIFTYGVYVLCFLVFAGTISRQSFYLDVGIVSDVALSPQLITFGVLASTAFSALMGVMACGKILQAIARDDLLPVLDVFAQGTEVNDTPIYAVVATWIFCQAVLFVDSVNLIAQLVTMTSLSTFGTLSFATLALKAGGAPSFRPSFRYWNIWTAGAGTLLSFGAMFFTEPYAASGCIVLAVFLFSAIHLFCPPKPWGDVTRNLNYHIVRKYLLRLDERKGRVTHWRPQILLLANNPRTDWNLIIFCNSLKKGALYVLGHVLKGEFNECLFELRKQQIAWLKLVDVSGIKSFVNLNIAHDEREGARNLILSCGLGGMRPNIVCLGFPRNLPKGPIAEAAGARTAPIKKDDSEITIRPGAEEINHQSIDVRTLPTDVGRKETPIQPSTFVGILEDALALQKALAVAYGFENMSLGGPSTQYRREQKAKGEEEDLYIDLWPVQIQSPEADQSHAWDTYTMILQLGTILSMTGSWKNHKLRVSVFVEFEQEIEEERRRVRSLLDNLRVPATLRVFSLSAEQVTSYACIVRGKEPVPKPIEVVLAGDPWWEMLKSLRKEEERRQQEKAEKRKSNAQPVPGSSSSTKRQSKRDQKLLGVSLPKEHLDFFQHNMQIGLAHPRAARRSRSESDSESETSASESDSDGDLSDELARLDLDDIDFLSSSAGSNNNGLRRAQTFSTGGNQPSRGQRTSSNMRRRRGGGGRPQRTRTYEGQIQRDLANVGSYGSMSSTPRPSTFRNSTIHEVAAAEEEASDPDGTLRASDRARIQAALQQKPKLSSRNTKDGTPPASRPRSLSSVSDVSIYDGEEGAGRGERGDKGTSRSQHGKSLVTFNQLPNKAQYLILNELIRTNSSASTSVVLTALPAPEAGTSQDPNRSLRYLQHLENLFSGGPPVLGVHAKQLTMTSAL</sequence>
<feature type="transmembrane region" description="Helical" evidence="8">
    <location>
        <begin position="150"/>
        <end position="174"/>
    </location>
</feature>
<feature type="compositionally biased region" description="Basic and acidic residues" evidence="7">
    <location>
        <begin position="836"/>
        <end position="848"/>
    </location>
</feature>
<dbReference type="AlphaFoldDB" id="A0A316VL31"/>
<feature type="region of interest" description="Disordered" evidence="7">
    <location>
        <begin position="836"/>
        <end position="869"/>
    </location>
</feature>
<dbReference type="GeneID" id="37018973"/>
<feature type="transmembrane region" description="Helical" evidence="8">
    <location>
        <begin position="321"/>
        <end position="341"/>
    </location>
</feature>
<dbReference type="PANTHER" id="PTHR11827">
    <property type="entry name" value="SOLUTE CARRIER FAMILY 12, CATION COTRANSPORTERS"/>
    <property type="match status" value="1"/>
</dbReference>
<feature type="transmembrane region" description="Helical" evidence="8">
    <location>
        <begin position="106"/>
        <end position="130"/>
    </location>
</feature>
<dbReference type="STRING" id="1280837.A0A316VL31"/>
<evidence type="ECO:0000256" key="6">
    <source>
        <dbReference type="ARBA" id="ARBA00023136"/>
    </source>
</evidence>
<keyword evidence="5 8" id="KW-1133">Transmembrane helix</keyword>
<comment type="similarity">
    <text evidence="2">Belongs to the SLC12A transporter family.</text>
</comment>
<evidence type="ECO:0000256" key="3">
    <source>
        <dbReference type="ARBA" id="ARBA00022448"/>
    </source>
</evidence>
<dbReference type="FunCoup" id="A0A316VL31">
    <property type="interactions" value="50"/>
</dbReference>
<dbReference type="InterPro" id="IPR004842">
    <property type="entry name" value="SLC12A_fam"/>
</dbReference>
<name>A0A316VL31_9BASI</name>
<dbReference type="GO" id="GO:0055064">
    <property type="term" value="P:chloride ion homeostasis"/>
    <property type="evidence" value="ECO:0007669"/>
    <property type="project" value="TreeGrafter"/>
</dbReference>
<evidence type="ECO:0000256" key="1">
    <source>
        <dbReference type="ARBA" id="ARBA00004141"/>
    </source>
</evidence>
<dbReference type="Pfam" id="PF03522">
    <property type="entry name" value="SLC12"/>
    <property type="match status" value="1"/>
</dbReference>
<keyword evidence="3" id="KW-0813">Transport</keyword>
<feature type="transmembrane region" description="Helical" evidence="8">
    <location>
        <begin position="179"/>
        <end position="199"/>
    </location>
</feature>
<comment type="subcellular location">
    <subcellularLocation>
        <location evidence="1">Membrane</location>
        <topology evidence="1">Multi-pass membrane protein</topology>
    </subcellularLocation>
</comment>
<dbReference type="Proteomes" id="UP000245771">
    <property type="component" value="Unassembled WGS sequence"/>
</dbReference>
<evidence type="ECO:0000313" key="11">
    <source>
        <dbReference type="EMBL" id="PWN38227.1"/>
    </source>
</evidence>
<evidence type="ECO:0008006" key="13">
    <source>
        <dbReference type="Google" id="ProtNLM"/>
    </source>
</evidence>
<evidence type="ECO:0000259" key="9">
    <source>
        <dbReference type="Pfam" id="PF00324"/>
    </source>
</evidence>
<dbReference type="RefSeq" id="XP_025358529.1">
    <property type="nucleotide sequence ID" value="XM_025497192.1"/>
</dbReference>
<dbReference type="GO" id="GO:0055075">
    <property type="term" value="P:potassium ion homeostasis"/>
    <property type="evidence" value="ECO:0007669"/>
    <property type="project" value="TreeGrafter"/>
</dbReference>
<feature type="domain" description="SLC12A transporter C-terminal" evidence="10">
    <location>
        <begin position="523"/>
        <end position="609"/>
    </location>
</feature>
<evidence type="ECO:0000259" key="10">
    <source>
        <dbReference type="Pfam" id="PF03522"/>
    </source>
</evidence>
<feature type="domain" description="Amino acid permease/ SLC12A" evidence="9">
    <location>
        <begin position="33"/>
        <end position="511"/>
    </location>
</feature>
<dbReference type="GO" id="GO:0005774">
    <property type="term" value="C:vacuolar membrane"/>
    <property type="evidence" value="ECO:0007669"/>
    <property type="project" value="TreeGrafter"/>
</dbReference>
<feature type="region of interest" description="Disordered" evidence="7">
    <location>
        <begin position="1046"/>
        <end position="1107"/>
    </location>
</feature>
<dbReference type="FunFam" id="1.20.1740.10:FF:000013">
    <property type="entry name" value="Solute carrier family 12 member"/>
    <property type="match status" value="1"/>
</dbReference>
<dbReference type="EMBL" id="KZ819602">
    <property type="protein sequence ID" value="PWN38227.1"/>
    <property type="molecule type" value="Genomic_DNA"/>
</dbReference>
<feature type="transmembrane region" description="Helical" evidence="8">
    <location>
        <begin position="243"/>
        <end position="261"/>
    </location>
</feature>
<accession>A0A316VL31</accession>
<feature type="region of interest" description="Disordered" evidence="7">
    <location>
        <begin position="894"/>
        <end position="923"/>
    </location>
</feature>
<dbReference type="Gene3D" id="1.20.1740.10">
    <property type="entry name" value="Amino acid/polyamine transporter I"/>
    <property type="match status" value="1"/>
</dbReference>
<feature type="transmembrane region" description="Helical" evidence="8">
    <location>
        <begin position="427"/>
        <end position="446"/>
    </location>
</feature>
<dbReference type="GO" id="GO:0034486">
    <property type="term" value="P:vacuolar transmembrane transport"/>
    <property type="evidence" value="ECO:0007669"/>
    <property type="project" value="TreeGrafter"/>
</dbReference>
<keyword evidence="4 8" id="KW-0812">Transmembrane</keyword>
<reference evidence="11 12" key="1">
    <citation type="journal article" date="2018" name="Mol. Biol. Evol.">
        <title>Broad Genomic Sampling Reveals a Smut Pathogenic Ancestry of the Fungal Clade Ustilaginomycotina.</title>
        <authorList>
            <person name="Kijpornyongpan T."/>
            <person name="Mondo S.J."/>
            <person name="Barry K."/>
            <person name="Sandor L."/>
            <person name="Lee J."/>
            <person name="Lipzen A."/>
            <person name="Pangilinan J."/>
            <person name="LaButti K."/>
            <person name="Hainaut M."/>
            <person name="Henrissat B."/>
            <person name="Grigoriev I.V."/>
            <person name="Spatafora J.W."/>
            <person name="Aime M.C."/>
        </authorList>
    </citation>
    <scope>NUCLEOTIDE SEQUENCE [LARGE SCALE GENOMIC DNA]</scope>
    <source>
        <strain evidence="11 12">MCA 3882</strain>
    </source>
</reference>
<dbReference type="Pfam" id="PF00324">
    <property type="entry name" value="AA_permease"/>
    <property type="match status" value="1"/>
</dbReference>
<evidence type="ECO:0000256" key="2">
    <source>
        <dbReference type="ARBA" id="ARBA00010593"/>
    </source>
</evidence>
<proteinExistence type="inferred from homology"/>
<feature type="compositionally biased region" description="Polar residues" evidence="7">
    <location>
        <begin position="850"/>
        <end position="862"/>
    </location>
</feature>
<feature type="compositionally biased region" description="Polar residues" evidence="7">
    <location>
        <begin position="952"/>
        <end position="962"/>
    </location>
</feature>
<organism evidence="11 12">
    <name type="scientific">Meira miltonrushii</name>
    <dbReference type="NCBI Taxonomy" id="1280837"/>
    <lineage>
        <taxon>Eukaryota</taxon>
        <taxon>Fungi</taxon>
        <taxon>Dikarya</taxon>
        <taxon>Basidiomycota</taxon>
        <taxon>Ustilaginomycotina</taxon>
        <taxon>Exobasidiomycetes</taxon>
        <taxon>Exobasidiales</taxon>
        <taxon>Brachybasidiaceae</taxon>
        <taxon>Meira</taxon>
    </lineage>
</organism>
<keyword evidence="6 8" id="KW-0472">Membrane</keyword>
<gene>
    <name evidence="11" type="ORF">FA14DRAFT_143118</name>
</gene>
<evidence type="ECO:0000256" key="7">
    <source>
        <dbReference type="SAM" id="MobiDB-lite"/>
    </source>
</evidence>
<protein>
    <recommendedName>
        <fullName evidence="13">Amino acid permease/ SLC12A domain-containing protein</fullName>
    </recommendedName>
</protein>
<feature type="region of interest" description="Disordered" evidence="7">
    <location>
        <begin position="938"/>
        <end position="991"/>
    </location>
</feature>
<keyword evidence="12" id="KW-1185">Reference proteome</keyword>
<feature type="transmembrane region" description="Helical" evidence="8">
    <location>
        <begin position="452"/>
        <end position="472"/>
    </location>
</feature>
<feature type="compositionally biased region" description="Basic and acidic residues" evidence="7">
    <location>
        <begin position="1085"/>
        <end position="1096"/>
    </location>
</feature>
<dbReference type="OrthoDB" id="2020542at2759"/>
<dbReference type="PANTHER" id="PTHR11827:SF72">
    <property type="entry name" value="GH08340P"/>
    <property type="match status" value="1"/>
</dbReference>
<evidence type="ECO:0000256" key="5">
    <source>
        <dbReference type="ARBA" id="ARBA00022989"/>
    </source>
</evidence>
<dbReference type="InterPro" id="IPR018491">
    <property type="entry name" value="SLC12_C"/>
</dbReference>
<evidence type="ECO:0000313" key="12">
    <source>
        <dbReference type="Proteomes" id="UP000245771"/>
    </source>
</evidence>